<proteinExistence type="predicted"/>
<name>A0AA92X2D4_9GAMM</name>
<evidence type="ECO:0000313" key="1">
    <source>
        <dbReference type="EMBL" id="RJF54436.1"/>
    </source>
</evidence>
<dbReference type="RefSeq" id="WP_119804933.1">
    <property type="nucleotide sequence ID" value="NZ_QYYG01000006.1"/>
</dbReference>
<accession>A0AA92X2D4</accession>
<sequence>MFKFEALLDLPMQFSHYDVSLTFEIISSLNAQTDASIAANVSQYHTEGPETEEYEISAEDNAYHLVEYYMGLDSGSVDLDDMFTSYYPSVTRRSVFLTLYGMLEHDFEKLCNGFARVHNAPVKLSDLKGNGFERCDLYARKIIGMKASRYYSLVKKVTKLRNACAHNDARFVSNDGRPIPELEYLMHTYSKELVQDGEQVNFKSGSLQAMTDILKNYFNDVEEALKAHKTPDPFIGSRK</sequence>
<comment type="caution">
    <text evidence="1">The sequence shown here is derived from an EMBL/GenBank/DDBJ whole genome shotgun (WGS) entry which is preliminary data.</text>
</comment>
<dbReference type="AlphaFoldDB" id="A0AA92X2D4"/>
<evidence type="ECO:0000313" key="2">
    <source>
        <dbReference type="Proteomes" id="UP000284338"/>
    </source>
</evidence>
<protein>
    <submittedName>
        <fullName evidence="1">Uncharacterized protein</fullName>
    </submittedName>
</protein>
<organism evidence="1 2">
    <name type="scientific">Serratia inhibens</name>
    <dbReference type="NCBI Taxonomy" id="2338073"/>
    <lineage>
        <taxon>Bacteria</taxon>
        <taxon>Pseudomonadati</taxon>
        <taxon>Pseudomonadota</taxon>
        <taxon>Gammaproteobacteria</taxon>
        <taxon>Enterobacterales</taxon>
        <taxon>Yersiniaceae</taxon>
        <taxon>Serratia</taxon>
    </lineage>
</organism>
<dbReference type="Proteomes" id="UP000284338">
    <property type="component" value="Unassembled WGS sequence"/>
</dbReference>
<reference evidence="1 2" key="1">
    <citation type="submission" date="2018-09" db="EMBL/GenBank/DDBJ databases">
        <title>Draft genome of a novel serratia sp. strain with antifungal activity.</title>
        <authorList>
            <person name="Dichmann S.I."/>
            <person name="Park B.P."/>
            <person name="Pathiraja D."/>
            <person name="Choi I.-G."/>
            <person name="Stougaard P."/>
            <person name="Hennessy R.C."/>
        </authorList>
    </citation>
    <scope>NUCLEOTIDE SEQUENCE [LARGE SCALE GENOMIC DNA]</scope>
    <source>
        <strain evidence="1 2">S40</strain>
    </source>
</reference>
<dbReference type="EMBL" id="QYYG01000006">
    <property type="protein sequence ID" value="RJF54436.1"/>
    <property type="molecule type" value="Genomic_DNA"/>
</dbReference>
<gene>
    <name evidence="1" type="ORF">D4100_18275</name>
</gene>
<keyword evidence="2" id="KW-1185">Reference proteome</keyword>